<dbReference type="InterPro" id="IPR001865">
    <property type="entry name" value="Ribosomal_uS2"/>
</dbReference>
<reference evidence="3" key="1">
    <citation type="submission" date="2021-06" db="EMBL/GenBank/DDBJ databases">
        <authorList>
            <person name="Kallberg Y."/>
            <person name="Tangrot J."/>
            <person name="Rosling A."/>
        </authorList>
    </citation>
    <scope>NUCLEOTIDE SEQUENCE</scope>
    <source>
        <strain evidence="3">FL130A</strain>
    </source>
</reference>
<dbReference type="EMBL" id="CAJVPS010008564">
    <property type="protein sequence ID" value="CAG8643834.1"/>
    <property type="molecule type" value="Genomic_DNA"/>
</dbReference>
<dbReference type="CDD" id="cd01425">
    <property type="entry name" value="RPS2"/>
    <property type="match status" value="1"/>
</dbReference>
<dbReference type="PRINTS" id="PR00395">
    <property type="entry name" value="RIBOSOMALS2"/>
</dbReference>
<dbReference type="AlphaFoldDB" id="A0A9N9DQ27"/>
<name>A0A9N9DQ27_9GLOM</name>
<dbReference type="Proteomes" id="UP000789508">
    <property type="component" value="Unassembled WGS sequence"/>
</dbReference>
<organism evidence="3 4">
    <name type="scientific">Ambispora leptoticha</name>
    <dbReference type="NCBI Taxonomy" id="144679"/>
    <lineage>
        <taxon>Eukaryota</taxon>
        <taxon>Fungi</taxon>
        <taxon>Fungi incertae sedis</taxon>
        <taxon>Mucoromycota</taxon>
        <taxon>Glomeromycotina</taxon>
        <taxon>Glomeromycetes</taxon>
        <taxon>Archaeosporales</taxon>
        <taxon>Ambisporaceae</taxon>
        <taxon>Ambispora</taxon>
    </lineage>
</organism>
<keyword evidence="4" id="KW-1185">Reference proteome</keyword>
<dbReference type="SUPFAM" id="SSF52313">
    <property type="entry name" value="Ribosomal protein S2"/>
    <property type="match status" value="1"/>
</dbReference>
<sequence>TILFLSTKKHTRDIVKEAAIKCGMPYIVNKWKGGFLTNFPEIKKKMRELLNLNSFLIKDNFKNLVKKEQASLEKRRNKLQGIYEGVVNLYQKPDALFIVGLNKEKTAFKEAKKMGVAVIAVCNTNCNPRSVDYVIPGNDESANIINYDISGAFLIGRASGKSSLPVKKEPAPNQPRDNPPPTPNNPPHKPNSPTNLNELQIKVYYHSKLGRNHIELTKKGHNYTITFSPKDAEKYPNTHDQVYYFSKNNNKFTLKPYQKEPEKTGKTEIKVRYCGKAINEKGEFSDYAFVNLPKDEVKVLYISKNHPRIKELLKAGKLQPDKHFIIRYGKVDREFMRGFAHDFDEFNQDLIILAVSLGVGIFLVGRKTAKSAKNSKNKEQKAQNEKEIEKVQTKLQQVKSQLAAENNPVEKQKLQTEIDNLNQKLTKLKKGNNPTTPPIQSPPTNKTHRQLTVRCNGTVGGKWEYINLSNYQERILIDPKNKIFSSDNALYIKDIQYAISFNEEDAEKKGNNFIFDEKNNNFQLTPVNIPSPQPNSDQVEMEIRFVSAVGDDVMLSNNLKAGD</sequence>
<dbReference type="OrthoDB" id="2320368at2759"/>
<dbReference type="Pfam" id="PF00318">
    <property type="entry name" value="Ribosomal_S2"/>
    <property type="match status" value="1"/>
</dbReference>
<gene>
    <name evidence="3" type="ORF">ALEPTO_LOCUS9798</name>
</gene>
<proteinExistence type="inferred from homology"/>
<feature type="region of interest" description="Disordered" evidence="2">
    <location>
        <begin position="427"/>
        <end position="450"/>
    </location>
</feature>
<evidence type="ECO:0000256" key="2">
    <source>
        <dbReference type="SAM" id="MobiDB-lite"/>
    </source>
</evidence>
<feature type="region of interest" description="Disordered" evidence="2">
    <location>
        <begin position="163"/>
        <end position="195"/>
    </location>
</feature>
<dbReference type="NCBIfam" id="TIGR01011">
    <property type="entry name" value="rpsB_bact"/>
    <property type="match status" value="1"/>
</dbReference>
<dbReference type="InterPro" id="IPR005706">
    <property type="entry name" value="Ribosomal_uS2_bac/mit/plastid"/>
</dbReference>
<evidence type="ECO:0000313" key="3">
    <source>
        <dbReference type="EMBL" id="CAG8643834.1"/>
    </source>
</evidence>
<dbReference type="InterPro" id="IPR023591">
    <property type="entry name" value="Ribosomal_uS2_flav_dom_sf"/>
</dbReference>
<dbReference type="PANTHER" id="PTHR12534:SF0">
    <property type="entry name" value="SMALL RIBOSOMAL SUBUNIT PROTEIN US2M"/>
    <property type="match status" value="1"/>
</dbReference>
<dbReference type="HAMAP" id="MF_00291_B">
    <property type="entry name" value="Ribosomal_uS2_B"/>
    <property type="match status" value="1"/>
</dbReference>
<comment type="similarity">
    <text evidence="1">Belongs to the universal ribosomal protein uS2 family.</text>
</comment>
<feature type="compositionally biased region" description="Pro residues" evidence="2">
    <location>
        <begin position="177"/>
        <end position="190"/>
    </location>
</feature>
<dbReference type="GO" id="GO:0003735">
    <property type="term" value="F:structural constituent of ribosome"/>
    <property type="evidence" value="ECO:0007669"/>
    <property type="project" value="InterPro"/>
</dbReference>
<feature type="non-terminal residue" evidence="3">
    <location>
        <position position="563"/>
    </location>
</feature>
<evidence type="ECO:0000313" key="4">
    <source>
        <dbReference type="Proteomes" id="UP000789508"/>
    </source>
</evidence>
<dbReference type="Gene3D" id="1.10.287.610">
    <property type="entry name" value="Helix hairpin bin"/>
    <property type="match status" value="1"/>
</dbReference>
<dbReference type="GO" id="GO:0022627">
    <property type="term" value="C:cytosolic small ribosomal subunit"/>
    <property type="evidence" value="ECO:0007669"/>
    <property type="project" value="TreeGrafter"/>
</dbReference>
<comment type="caution">
    <text evidence="3">The sequence shown here is derived from an EMBL/GenBank/DDBJ whole genome shotgun (WGS) entry which is preliminary data.</text>
</comment>
<protein>
    <submittedName>
        <fullName evidence="3">4089_t:CDS:1</fullName>
    </submittedName>
</protein>
<accession>A0A9N9DQ27</accession>
<dbReference type="PANTHER" id="PTHR12534">
    <property type="entry name" value="30S RIBOSOMAL PROTEIN S2 PROKARYOTIC AND ORGANELLAR"/>
    <property type="match status" value="1"/>
</dbReference>
<dbReference type="GO" id="GO:0006412">
    <property type="term" value="P:translation"/>
    <property type="evidence" value="ECO:0007669"/>
    <property type="project" value="InterPro"/>
</dbReference>
<evidence type="ECO:0000256" key="1">
    <source>
        <dbReference type="ARBA" id="ARBA00006242"/>
    </source>
</evidence>
<dbReference type="Gene3D" id="3.40.50.10490">
    <property type="entry name" value="Glucose-6-phosphate isomerase like protein, domain 1"/>
    <property type="match status" value="1"/>
</dbReference>